<accession>A0A9W9QR54</accession>
<evidence type="ECO:0000256" key="4">
    <source>
        <dbReference type="ARBA" id="ARBA00023239"/>
    </source>
</evidence>
<protein>
    <recommendedName>
        <fullName evidence="5">CENP-V/GFA domain-containing protein</fullName>
    </recommendedName>
</protein>
<keyword evidence="3" id="KW-0862">Zinc</keyword>
<organism evidence="6 7">
    <name type="scientific">Penicillium brevicompactum</name>
    <dbReference type="NCBI Taxonomy" id="5074"/>
    <lineage>
        <taxon>Eukaryota</taxon>
        <taxon>Fungi</taxon>
        <taxon>Dikarya</taxon>
        <taxon>Ascomycota</taxon>
        <taxon>Pezizomycotina</taxon>
        <taxon>Eurotiomycetes</taxon>
        <taxon>Eurotiomycetidae</taxon>
        <taxon>Eurotiales</taxon>
        <taxon>Aspergillaceae</taxon>
        <taxon>Penicillium</taxon>
    </lineage>
</organism>
<gene>
    <name evidence="6" type="ORF">N7541_011876</name>
</gene>
<comment type="similarity">
    <text evidence="1">Belongs to the Gfa family.</text>
</comment>
<dbReference type="GO" id="GO:0046872">
    <property type="term" value="F:metal ion binding"/>
    <property type="evidence" value="ECO:0007669"/>
    <property type="project" value="UniProtKB-KW"/>
</dbReference>
<dbReference type="PROSITE" id="PS51891">
    <property type="entry name" value="CENP_V_GFA"/>
    <property type="match status" value="1"/>
</dbReference>
<dbReference type="InterPro" id="IPR006913">
    <property type="entry name" value="CENP-V/GFA"/>
</dbReference>
<evidence type="ECO:0000313" key="7">
    <source>
        <dbReference type="Proteomes" id="UP001148299"/>
    </source>
</evidence>
<sequence length="135" mass="14938">MPVGSCLCGNLKYEFTSEPVTKATCHCLSCRKISGSTNTLNLLLPEDKLQVTRGSPTKHTSMHESGLNLTVHFCNECGCAIYKTHEKFPGMVVVLAGTLDGPHGLEESKPEAELYAQHRVAWLPDFTWADQRVEF</sequence>
<comment type="caution">
    <text evidence="6">The sequence shown here is derived from an EMBL/GenBank/DDBJ whole genome shotgun (WGS) entry which is preliminary data.</text>
</comment>
<dbReference type="EMBL" id="JAPZBR010000008">
    <property type="protein sequence ID" value="KAJ5342752.1"/>
    <property type="molecule type" value="Genomic_DNA"/>
</dbReference>
<feature type="domain" description="CENP-V/GFA" evidence="5">
    <location>
        <begin position="2"/>
        <end position="109"/>
    </location>
</feature>
<keyword evidence="7" id="KW-1185">Reference proteome</keyword>
<reference evidence="6" key="2">
    <citation type="journal article" date="2023" name="IMA Fungus">
        <title>Comparative genomic study of the Penicillium genus elucidates a diverse pangenome and 15 lateral gene transfer events.</title>
        <authorList>
            <person name="Petersen C."/>
            <person name="Sorensen T."/>
            <person name="Nielsen M.R."/>
            <person name="Sondergaard T.E."/>
            <person name="Sorensen J.L."/>
            <person name="Fitzpatrick D.A."/>
            <person name="Frisvad J.C."/>
            <person name="Nielsen K.L."/>
        </authorList>
    </citation>
    <scope>NUCLEOTIDE SEQUENCE</scope>
    <source>
        <strain evidence="6">IBT 35675</strain>
    </source>
</reference>
<keyword evidence="4" id="KW-0456">Lyase</keyword>
<evidence type="ECO:0000256" key="1">
    <source>
        <dbReference type="ARBA" id="ARBA00005495"/>
    </source>
</evidence>
<dbReference type="PANTHER" id="PTHR33337:SF30">
    <property type="entry name" value="DUF636 DOMAIN PROTEIN (AFU_ORTHOLOGUE AFUA_1G03180)"/>
    <property type="match status" value="1"/>
</dbReference>
<proteinExistence type="inferred from homology"/>
<dbReference type="GO" id="GO:0016846">
    <property type="term" value="F:carbon-sulfur lyase activity"/>
    <property type="evidence" value="ECO:0007669"/>
    <property type="project" value="InterPro"/>
</dbReference>
<dbReference type="InterPro" id="IPR011057">
    <property type="entry name" value="Mss4-like_sf"/>
</dbReference>
<name>A0A9W9QR54_PENBR</name>
<dbReference type="PANTHER" id="PTHR33337">
    <property type="entry name" value="GFA DOMAIN-CONTAINING PROTEIN"/>
    <property type="match status" value="1"/>
</dbReference>
<evidence type="ECO:0000256" key="3">
    <source>
        <dbReference type="ARBA" id="ARBA00022833"/>
    </source>
</evidence>
<evidence type="ECO:0000313" key="6">
    <source>
        <dbReference type="EMBL" id="KAJ5342752.1"/>
    </source>
</evidence>
<evidence type="ECO:0000256" key="2">
    <source>
        <dbReference type="ARBA" id="ARBA00022723"/>
    </source>
</evidence>
<keyword evidence="2" id="KW-0479">Metal-binding</keyword>
<dbReference type="Proteomes" id="UP001148299">
    <property type="component" value="Unassembled WGS sequence"/>
</dbReference>
<evidence type="ECO:0000259" key="5">
    <source>
        <dbReference type="PROSITE" id="PS51891"/>
    </source>
</evidence>
<reference evidence="6" key="1">
    <citation type="submission" date="2022-12" db="EMBL/GenBank/DDBJ databases">
        <authorList>
            <person name="Petersen C."/>
        </authorList>
    </citation>
    <scope>NUCLEOTIDE SEQUENCE</scope>
    <source>
        <strain evidence="6">IBT 35675</strain>
    </source>
</reference>
<dbReference type="Pfam" id="PF04828">
    <property type="entry name" value="GFA"/>
    <property type="match status" value="1"/>
</dbReference>
<dbReference type="Gene3D" id="3.90.1590.10">
    <property type="entry name" value="glutathione-dependent formaldehyde- activating enzyme (gfa)"/>
    <property type="match status" value="1"/>
</dbReference>
<dbReference type="AlphaFoldDB" id="A0A9W9QR54"/>
<dbReference type="SUPFAM" id="SSF51316">
    <property type="entry name" value="Mss4-like"/>
    <property type="match status" value="1"/>
</dbReference>